<dbReference type="InterPro" id="IPR000796">
    <property type="entry name" value="Asp_trans"/>
</dbReference>
<dbReference type="InterPro" id="IPR015421">
    <property type="entry name" value="PyrdxlP-dep_Trfase_major"/>
</dbReference>
<evidence type="ECO:0000313" key="12">
    <source>
        <dbReference type="Ensembl" id="ENSTRUP00000081920.1"/>
    </source>
</evidence>
<evidence type="ECO:0000256" key="9">
    <source>
        <dbReference type="ARBA" id="ARBA00049185"/>
    </source>
</evidence>
<evidence type="ECO:0000256" key="10">
    <source>
        <dbReference type="RuleBase" id="RU000480"/>
    </source>
</evidence>
<dbReference type="InterPro" id="IPR015422">
    <property type="entry name" value="PyrdxlP-dep_Trfase_small"/>
</dbReference>
<keyword evidence="8" id="KW-0496">Mitochondrion</keyword>
<keyword evidence="7" id="KW-0663">Pyridoxal phosphate</keyword>
<dbReference type="GO" id="GO:0006533">
    <property type="term" value="P:L-aspartate catabolic process"/>
    <property type="evidence" value="ECO:0007669"/>
    <property type="project" value="TreeGrafter"/>
</dbReference>
<evidence type="ECO:0000256" key="1">
    <source>
        <dbReference type="ARBA" id="ARBA00001933"/>
    </source>
</evidence>
<dbReference type="PANTHER" id="PTHR11879:SF22">
    <property type="entry name" value="ASPARTATE AMINOTRANSFERASE, MITOCHONDRIAL"/>
    <property type="match status" value="1"/>
</dbReference>
<dbReference type="FunFam" id="3.40.640.10:FF:000026">
    <property type="entry name" value="Aspartate aminotransferase"/>
    <property type="match status" value="1"/>
</dbReference>
<dbReference type="AlphaFoldDB" id="A0A674P990"/>
<dbReference type="NCBIfam" id="NF006719">
    <property type="entry name" value="PRK09257.1"/>
    <property type="match status" value="1"/>
</dbReference>
<evidence type="ECO:0000256" key="2">
    <source>
        <dbReference type="ARBA" id="ARBA00004305"/>
    </source>
</evidence>
<reference evidence="12" key="2">
    <citation type="submission" date="2025-08" db="UniProtKB">
        <authorList>
            <consortium name="Ensembl"/>
        </authorList>
    </citation>
    <scope>IDENTIFICATION</scope>
</reference>
<dbReference type="Pfam" id="PF00155">
    <property type="entry name" value="Aminotran_1_2"/>
    <property type="match status" value="1"/>
</dbReference>
<dbReference type="InterPro" id="IPR004838">
    <property type="entry name" value="NHTrfase_class1_PyrdxlP-BS"/>
</dbReference>
<accession>A0A674P990</accession>
<comment type="subunit">
    <text evidence="4 10">Homodimer.</text>
</comment>
<name>A0A674P990_TAKRU</name>
<evidence type="ECO:0000256" key="3">
    <source>
        <dbReference type="ARBA" id="ARBA00007441"/>
    </source>
</evidence>
<dbReference type="PANTHER" id="PTHR11879">
    <property type="entry name" value="ASPARTATE AMINOTRANSFERASE"/>
    <property type="match status" value="1"/>
</dbReference>
<dbReference type="PROSITE" id="PS00105">
    <property type="entry name" value="AA_TRANSFER_CLASS_1"/>
    <property type="match status" value="1"/>
</dbReference>
<keyword evidence="5 10" id="KW-0032">Aminotransferase</keyword>
<dbReference type="Ensembl" id="ENSTRUT00000071526.1">
    <property type="protein sequence ID" value="ENSTRUP00000081920.1"/>
    <property type="gene ID" value="ENSTRUG00000018018.3"/>
</dbReference>
<evidence type="ECO:0000259" key="11">
    <source>
        <dbReference type="Pfam" id="PF00155"/>
    </source>
</evidence>
<evidence type="ECO:0000256" key="7">
    <source>
        <dbReference type="ARBA" id="ARBA00022898"/>
    </source>
</evidence>
<protein>
    <recommendedName>
        <fullName evidence="10">Aspartate aminotransferase</fullName>
        <ecNumber evidence="10">2.6.1.1</ecNumber>
    </recommendedName>
</protein>
<keyword evidence="6 10" id="KW-0808">Transferase</keyword>
<organism evidence="12 13">
    <name type="scientific">Takifugu rubripes</name>
    <name type="common">Japanese pufferfish</name>
    <name type="synonym">Fugu rubripes</name>
    <dbReference type="NCBI Taxonomy" id="31033"/>
    <lineage>
        <taxon>Eukaryota</taxon>
        <taxon>Metazoa</taxon>
        <taxon>Chordata</taxon>
        <taxon>Craniata</taxon>
        <taxon>Vertebrata</taxon>
        <taxon>Euteleostomi</taxon>
        <taxon>Actinopterygii</taxon>
        <taxon>Neopterygii</taxon>
        <taxon>Teleostei</taxon>
        <taxon>Neoteleostei</taxon>
        <taxon>Acanthomorphata</taxon>
        <taxon>Eupercaria</taxon>
        <taxon>Tetraodontiformes</taxon>
        <taxon>Tetradontoidea</taxon>
        <taxon>Tetraodontidae</taxon>
        <taxon>Takifugu</taxon>
    </lineage>
</organism>
<reference evidence="12 13" key="1">
    <citation type="journal article" date="2011" name="Genome Biol. Evol.">
        <title>Integration of the genetic map and genome assembly of fugu facilitates insights into distinct features of genome evolution in teleosts and mammals.</title>
        <authorList>
            <person name="Kai W."/>
            <person name="Kikuchi K."/>
            <person name="Tohari S."/>
            <person name="Chew A.K."/>
            <person name="Tay A."/>
            <person name="Fujiwara A."/>
            <person name="Hosoya S."/>
            <person name="Suetake H."/>
            <person name="Naruse K."/>
            <person name="Brenner S."/>
            <person name="Suzuki Y."/>
            <person name="Venkatesh B."/>
        </authorList>
    </citation>
    <scope>NUCLEOTIDE SEQUENCE [LARGE SCALE GENOMIC DNA]</scope>
</reference>
<dbReference type="FunFam" id="3.90.1150.10:FF:000001">
    <property type="entry name" value="Aspartate aminotransferase"/>
    <property type="match status" value="1"/>
</dbReference>
<proteinExistence type="inferred from homology"/>
<dbReference type="InterPro" id="IPR004839">
    <property type="entry name" value="Aminotransferase_I/II_large"/>
</dbReference>
<dbReference type="EC" id="2.6.1.1" evidence="10"/>
<comment type="catalytic activity">
    <reaction evidence="9 10">
        <text>L-aspartate + 2-oxoglutarate = oxaloacetate + L-glutamate</text>
        <dbReference type="Rhea" id="RHEA:21824"/>
        <dbReference type="ChEBI" id="CHEBI:16452"/>
        <dbReference type="ChEBI" id="CHEBI:16810"/>
        <dbReference type="ChEBI" id="CHEBI:29985"/>
        <dbReference type="ChEBI" id="CHEBI:29991"/>
        <dbReference type="EC" id="2.6.1.1"/>
    </reaction>
</comment>
<dbReference type="InterPro" id="IPR015424">
    <property type="entry name" value="PyrdxlP-dep_Trfase"/>
</dbReference>
<comment type="similarity">
    <text evidence="3">Belongs to the class-I pyridoxal-phosphate-dependent aminotransferase family.</text>
</comment>
<evidence type="ECO:0000256" key="6">
    <source>
        <dbReference type="ARBA" id="ARBA00022679"/>
    </source>
</evidence>
<dbReference type="SUPFAM" id="SSF53383">
    <property type="entry name" value="PLP-dependent transferases"/>
    <property type="match status" value="1"/>
</dbReference>
<dbReference type="FunFam" id="3.90.1150.10:FF:000160">
    <property type="entry name" value="Similar to aspartate aminotransferase"/>
    <property type="match status" value="1"/>
</dbReference>
<dbReference type="Proteomes" id="UP000005226">
    <property type="component" value="Chromosome 13"/>
</dbReference>
<dbReference type="GeneTree" id="ENSGT00950000183082"/>
<dbReference type="GO" id="GO:0004069">
    <property type="term" value="F:L-aspartate:2-oxoglutarate aminotransferase activity"/>
    <property type="evidence" value="ECO:0007669"/>
    <property type="project" value="UniProtKB-EC"/>
</dbReference>
<dbReference type="GO" id="GO:0030170">
    <property type="term" value="F:pyridoxal phosphate binding"/>
    <property type="evidence" value="ECO:0007669"/>
    <property type="project" value="InterPro"/>
</dbReference>
<evidence type="ECO:0000256" key="4">
    <source>
        <dbReference type="ARBA" id="ARBA00011738"/>
    </source>
</evidence>
<dbReference type="GO" id="GO:0005759">
    <property type="term" value="C:mitochondrial matrix"/>
    <property type="evidence" value="ECO:0007669"/>
    <property type="project" value="UniProtKB-SubCell"/>
</dbReference>
<evidence type="ECO:0000313" key="13">
    <source>
        <dbReference type="Proteomes" id="UP000005226"/>
    </source>
</evidence>
<keyword evidence="13" id="KW-1185">Reference proteome</keyword>
<dbReference type="PRINTS" id="PR00799">
    <property type="entry name" value="TRANSAMINASE"/>
</dbReference>
<comment type="cofactor">
    <cofactor evidence="1">
        <name>pyridoxal 5'-phosphate</name>
        <dbReference type="ChEBI" id="CHEBI:597326"/>
    </cofactor>
</comment>
<evidence type="ECO:0000256" key="5">
    <source>
        <dbReference type="ARBA" id="ARBA00022576"/>
    </source>
</evidence>
<reference evidence="12" key="3">
    <citation type="submission" date="2025-09" db="UniProtKB">
        <authorList>
            <consortium name="Ensembl"/>
        </authorList>
    </citation>
    <scope>IDENTIFICATION</scope>
</reference>
<dbReference type="Gene3D" id="3.40.640.10">
    <property type="entry name" value="Type I PLP-dependent aspartate aminotransferase-like (Major domain)"/>
    <property type="match status" value="1"/>
</dbReference>
<gene>
    <name evidence="12" type="primary">got2</name>
</gene>
<dbReference type="CDD" id="cd00609">
    <property type="entry name" value="AAT_like"/>
    <property type="match status" value="1"/>
</dbReference>
<comment type="miscellaneous">
    <text evidence="10">In eukaryotes there are cytoplasmic, mitochondrial and chloroplastic isozymes.</text>
</comment>
<feature type="domain" description="Aminotransferase class I/classII large" evidence="11">
    <location>
        <begin position="53"/>
        <end position="404"/>
    </location>
</feature>
<evidence type="ECO:0000256" key="8">
    <source>
        <dbReference type="ARBA" id="ARBA00023128"/>
    </source>
</evidence>
<sequence length="409" mass="45616">MCLCNHSKLRMIRSLCTVNMDHKRLSWWGGVQMGPPDPILGVTEAFKRDSNPKKMNLGVGAYRDDQGKPFVLSCVRKAEALIAAKQLDKEYLPIGGLGEFSKACATLALGADNEVLKSGRVIRDVARHVPSRDVFLPKPSWGNHTPIFRDAGMQLKAYRYYDPSTCGFDFKGALEDISAIPEKSVILLHACAHNPTGVDPRTEQWKEISDIVKKRNLLVFFDMAYQGFASGDIDRDAWAVRYFIEQGHNVLLSQSFAKNMGLYGERVGGFTVVCNDAEEAKRVESQLKILIRPIYSNPPMNGARIAATILNTPELRSLWLEEVHGMANRIIKMREQLVAGLKNEGSTHNWQHVTDQIGMFCFTGLKPEQVERLTKEFSVYMTKDGRISMAGVTSGNVGYLAHGIHAVTK</sequence>
<comment type="subcellular location">
    <subcellularLocation>
        <location evidence="2">Mitochondrion matrix</location>
    </subcellularLocation>
</comment>
<dbReference type="Gene3D" id="3.90.1150.10">
    <property type="entry name" value="Aspartate Aminotransferase, domain 1"/>
    <property type="match status" value="1"/>
</dbReference>